<accession>A0ACC5R4W5</accession>
<evidence type="ECO:0000313" key="2">
    <source>
        <dbReference type="Proteomes" id="UP000616151"/>
    </source>
</evidence>
<evidence type="ECO:0000313" key="1">
    <source>
        <dbReference type="EMBL" id="MBK1867709.1"/>
    </source>
</evidence>
<gene>
    <name evidence="1" type="ORF">JHL16_15225</name>
</gene>
<protein>
    <submittedName>
        <fullName evidence="1">SRPBCC family protein</fullName>
    </submittedName>
</protein>
<reference evidence="1" key="1">
    <citation type="submission" date="2021-01" db="EMBL/GenBank/DDBJ databases">
        <authorList>
            <person name="Sun Q."/>
        </authorList>
    </citation>
    <scope>NUCLEOTIDE SEQUENCE</scope>
    <source>
        <strain evidence="1">YIM B02566</strain>
    </source>
</reference>
<name>A0ACC5R4W5_9HYPH</name>
<keyword evidence="2" id="KW-1185">Reference proteome</keyword>
<comment type="caution">
    <text evidence="1">The sequence shown here is derived from an EMBL/GenBank/DDBJ whole genome shotgun (WGS) entry which is preliminary data.</text>
</comment>
<dbReference type="EMBL" id="JAENHL010000007">
    <property type="protein sequence ID" value="MBK1867709.1"/>
    <property type="molecule type" value="Genomic_DNA"/>
</dbReference>
<organism evidence="1 2">
    <name type="scientific">Taklimakanibacter albus</name>
    <dbReference type="NCBI Taxonomy" id="2800327"/>
    <lineage>
        <taxon>Bacteria</taxon>
        <taxon>Pseudomonadati</taxon>
        <taxon>Pseudomonadota</taxon>
        <taxon>Alphaproteobacteria</taxon>
        <taxon>Hyphomicrobiales</taxon>
        <taxon>Aestuariivirgaceae</taxon>
        <taxon>Taklimakanibacter</taxon>
    </lineage>
</organism>
<sequence>MQITQSFKVARPLPAVWALFQDIPEIARCMPGAELIEDKGDGNYLGRVGIKLGPFNASFEGEAKVKVDAATHTGHVEGKGMDKRGGSRSKLVMDYSLSESGDLTAVDIKADLQLSGPVAQFGRTGVITETANVLIAQFARNIEQKLAPAVTETRPALEAEPAVKVVNEAKPAPAPANQISVATLLGALISSFFRRLFGRA</sequence>
<proteinExistence type="predicted"/>
<dbReference type="Proteomes" id="UP000616151">
    <property type="component" value="Unassembled WGS sequence"/>
</dbReference>